<accession>A0AA41DAY6</accession>
<dbReference type="Proteomes" id="UP000584663">
    <property type="component" value="Unassembled WGS sequence"/>
</dbReference>
<dbReference type="EMBL" id="JACHNX010000004">
    <property type="protein sequence ID" value="MBB4609360.1"/>
    <property type="molecule type" value="Genomic_DNA"/>
</dbReference>
<dbReference type="InterPro" id="IPR025324">
    <property type="entry name" value="DUF4230"/>
</dbReference>
<dbReference type="Proteomes" id="UP000704529">
    <property type="component" value="Unassembled WGS sequence"/>
</dbReference>
<dbReference type="AlphaFoldDB" id="A0AA41DAY6"/>
<feature type="transmembrane region" description="Helical" evidence="1">
    <location>
        <begin position="20"/>
        <end position="45"/>
    </location>
</feature>
<dbReference type="RefSeq" id="WP_184105330.1">
    <property type="nucleotide sequence ID" value="NZ_JACHNX010000004.1"/>
</dbReference>
<keyword evidence="1" id="KW-0472">Membrane</keyword>
<sequence>MDQRVTPPADTPPPPSRPRGGVGLFLTKVAGVLLLLVLAGLIMVWGVQRYVEDRLTPDPTTIARASLDGLREQNRLSAFAARYVAVVSSRQSQLGFSTERTLIMPGMVRYEVDLGKLRQQDVRWDANAHVLSVTLPPVEIDGPQVDLSAIREYGSGGLLTTFTDAEQRLDAANRTAGQVELMRQARAPAPMKLARDATRRAVERSFAMPLRAAGVEGSVKVRFSDEAAGDERWDTTRNLQEVLGNSG</sequence>
<dbReference type="EMBL" id="JAFHKU010000128">
    <property type="protein sequence ID" value="MBN3558508.1"/>
    <property type="molecule type" value="Genomic_DNA"/>
</dbReference>
<evidence type="ECO:0000313" key="3">
    <source>
        <dbReference type="EMBL" id="MBN3558508.1"/>
    </source>
</evidence>
<name>A0AA41DAY6_9SPHN</name>
<proteinExistence type="predicted"/>
<evidence type="ECO:0000313" key="4">
    <source>
        <dbReference type="Proteomes" id="UP000584663"/>
    </source>
</evidence>
<reference evidence="2 4" key="1">
    <citation type="submission" date="2020-08" db="EMBL/GenBank/DDBJ databases">
        <title>Genomic Encyclopedia of Type Strains, Phase IV (KMG-IV): sequencing the most valuable type-strain genomes for metagenomic binning, comparative biology and taxonomic classification.</title>
        <authorList>
            <person name="Goeker M."/>
        </authorList>
    </citation>
    <scope>NUCLEOTIDE SEQUENCE [LARGE SCALE GENOMIC DNA]</scope>
    <source>
        <strain evidence="2 4">DSM 14562</strain>
    </source>
</reference>
<evidence type="ECO:0000313" key="2">
    <source>
        <dbReference type="EMBL" id="MBB4609360.1"/>
    </source>
</evidence>
<comment type="caution">
    <text evidence="3">The sequence shown here is derived from an EMBL/GenBank/DDBJ whole genome shotgun (WGS) entry which is preliminary data.</text>
</comment>
<keyword evidence="1" id="KW-1133">Transmembrane helix</keyword>
<keyword evidence="4" id="KW-1185">Reference proteome</keyword>
<evidence type="ECO:0000313" key="5">
    <source>
        <dbReference type="Proteomes" id="UP000704529"/>
    </source>
</evidence>
<dbReference type="Pfam" id="PF14014">
    <property type="entry name" value="DUF4230"/>
    <property type="match status" value="1"/>
</dbReference>
<evidence type="ECO:0000256" key="1">
    <source>
        <dbReference type="SAM" id="Phobius"/>
    </source>
</evidence>
<gene>
    <name evidence="2" type="ORF">GGQ89_001572</name>
    <name evidence="3" type="ORF">JYA60_09745</name>
</gene>
<reference evidence="3" key="2">
    <citation type="submission" date="2021-01" db="EMBL/GenBank/DDBJ databases">
        <title>Genome Sequencing of Type Strains.</title>
        <authorList>
            <person name="Lemaire J.F."/>
            <person name="Inderbitzin P."/>
            <person name="Collins S.B."/>
            <person name="Wespe N."/>
            <person name="Knight-Connoni V."/>
        </authorList>
    </citation>
    <scope>NUCLEOTIDE SEQUENCE</scope>
    <source>
        <strain evidence="3">DSM 14562</strain>
    </source>
</reference>
<protein>
    <submittedName>
        <fullName evidence="3">DUF4230 domain-containing protein</fullName>
    </submittedName>
</protein>
<keyword evidence="1" id="KW-0812">Transmembrane</keyword>
<organism evidence="3 5">
    <name type="scientific">Sphingomonas yabuuchiae</name>
    <dbReference type="NCBI Taxonomy" id="172044"/>
    <lineage>
        <taxon>Bacteria</taxon>
        <taxon>Pseudomonadati</taxon>
        <taxon>Pseudomonadota</taxon>
        <taxon>Alphaproteobacteria</taxon>
        <taxon>Sphingomonadales</taxon>
        <taxon>Sphingomonadaceae</taxon>
        <taxon>Sphingomonas</taxon>
    </lineage>
</organism>